<keyword evidence="2" id="KW-1003">Cell membrane</keyword>
<evidence type="ECO:0000256" key="6">
    <source>
        <dbReference type="ARBA" id="ARBA00023136"/>
    </source>
</evidence>
<dbReference type="InterPro" id="IPR000276">
    <property type="entry name" value="GPCR_Rhodpsn"/>
</dbReference>
<feature type="transmembrane region" description="Helical" evidence="9">
    <location>
        <begin position="46"/>
        <end position="66"/>
    </location>
</feature>
<evidence type="ECO:0000256" key="3">
    <source>
        <dbReference type="ARBA" id="ARBA00022692"/>
    </source>
</evidence>
<dbReference type="GO" id="GO:0005886">
    <property type="term" value="C:plasma membrane"/>
    <property type="evidence" value="ECO:0007669"/>
    <property type="project" value="UniProtKB-SubCell"/>
</dbReference>
<dbReference type="AlphaFoldDB" id="A0AAW0ZRX3"/>
<feature type="transmembrane region" description="Helical" evidence="9">
    <location>
        <begin position="231"/>
        <end position="251"/>
    </location>
</feature>
<protein>
    <recommendedName>
        <fullName evidence="12">G-protein coupled receptors family 1 profile domain-containing protein</fullName>
    </recommendedName>
</protein>
<feature type="transmembrane region" description="Helical" evidence="9">
    <location>
        <begin position="116"/>
        <end position="137"/>
    </location>
</feature>
<evidence type="ECO:0000256" key="8">
    <source>
        <dbReference type="ARBA" id="ARBA00023224"/>
    </source>
</evidence>
<dbReference type="PANTHER" id="PTHR24228:SF59">
    <property type="entry name" value="NEUROPEPTIDE RECEPTOR 15"/>
    <property type="match status" value="1"/>
</dbReference>
<reference evidence="10 11" key="1">
    <citation type="submission" date="2024-05" db="EMBL/GenBank/DDBJ databases">
        <title>The nuclear and mitochondrial genome assemblies of Tetragonisca angustula (Apidae: Meliponini), a tiny yet remarkable pollinator in the Neotropics.</title>
        <authorList>
            <person name="Ferrari R."/>
            <person name="Ricardo P.C."/>
            <person name="Dias F.C."/>
            <person name="Araujo N.S."/>
            <person name="Soares D.O."/>
            <person name="Zhou Q.-S."/>
            <person name="Zhu C.-D."/>
            <person name="Coutinho L."/>
            <person name="Airas M.C."/>
            <person name="Batista T.M."/>
        </authorList>
    </citation>
    <scope>NUCLEOTIDE SEQUENCE [LARGE SCALE GENOMIC DNA]</scope>
    <source>
        <strain evidence="10">ASF017062</strain>
        <tissue evidence="10">Abdomen</tissue>
    </source>
</reference>
<proteinExistence type="predicted"/>
<dbReference type="GO" id="GO:0004930">
    <property type="term" value="F:G protein-coupled receptor activity"/>
    <property type="evidence" value="ECO:0007669"/>
    <property type="project" value="UniProtKB-KW"/>
</dbReference>
<evidence type="ECO:0000256" key="7">
    <source>
        <dbReference type="ARBA" id="ARBA00023170"/>
    </source>
</evidence>
<dbReference type="PANTHER" id="PTHR24228">
    <property type="entry name" value="B2 BRADYKININ RECEPTOR/ANGIOTENSIN II RECEPTOR"/>
    <property type="match status" value="1"/>
</dbReference>
<comment type="subcellular location">
    <subcellularLocation>
        <location evidence="1">Cell membrane</location>
        <topology evidence="1">Multi-pass membrane protein</topology>
    </subcellularLocation>
</comment>
<keyword evidence="11" id="KW-1185">Reference proteome</keyword>
<dbReference type="EMBL" id="JAWNGG020000128">
    <property type="protein sequence ID" value="KAK9300306.1"/>
    <property type="molecule type" value="Genomic_DNA"/>
</dbReference>
<name>A0AAW0ZRX3_9HYME</name>
<evidence type="ECO:0000256" key="4">
    <source>
        <dbReference type="ARBA" id="ARBA00022989"/>
    </source>
</evidence>
<dbReference type="CDD" id="cd00637">
    <property type="entry name" value="7tm_classA_rhodopsin-like"/>
    <property type="match status" value="1"/>
</dbReference>
<dbReference type="Proteomes" id="UP001432146">
    <property type="component" value="Unassembled WGS sequence"/>
</dbReference>
<keyword evidence="5" id="KW-0297">G-protein coupled receptor</keyword>
<dbReference type="PRINTS" id="PR00237">
    <property type="entry name" value="GPCRRHODOPSN"/>
</dbReference>
<sequence length="319" mass="36661">MEIPSSLQNYHDREITFPVMITRATKKGPTKINVITLSIPLFDARVINLVLLTLGTSLNFLIILAIVCKPSMRTSANLYVVSLACSNMVILIEPLEEMLKWSLEVNMKLNMDYVCMVSFDVSIITLSILKFILYIGIFREQVSFGHEILKRTTTMKGILLTWSSCIISIAIGLHIYDFFEDDMADIYVWFTIMFIGMPTIVSIAIDALIIYELYVLKEIEGSWRTRELKQFVLLVVIWIAFLAIRMPYRLARAISFLLPKASCCTDGKREGLYFMAKAYPTAFSLIYIVLSNDFHEIFQVILKYRCWKCCKETAREVIA</sequence>
<evidence type="ECO:0008006" key="12">
    <source>
        <dbReference type="Google" id="ProtNLM"/>
    </source>
</evidence>
<gene>
    <name evidence="10" type="ORF">QLX08_006978</name>
</gene>
<comment type="caution">
    <text evidence="10">The sequence shown here is derived from an EMBL/GenBank/DDBJ whole genome shotgun (WGS) entry which is preliminary data.</text>
</comment>
<accession>A0AAW0ZRX3</accession>
<evidence type="ECO:0000256" key="9">
    <source>
        <dbReference type="SAM" id="Phobius"/>
    </source>
</evidence>
<feature type="transmembrane region" description="Helical" evidence="9">
    <location>
        <begin position="158"/>
        <end position="176"/>
    </location>
</feature>
<evidence type="ECO:0000256" key="1">
    <source>
        <dbReference type="ARBA" id="ARBA00004651"/>
    </source>
</evidence>
<keyword evidence="7" id="KW-0675">Receptor</keyword>
<dbReference type="SUPFAM" id="SSF81321">
    <property type="entry name" value="Family A G protein-coupled receptor-like"/>
    <property type="match status" value="1"/>
</dbReference>
<keyword evidence="8" id="KW-0807">Transducer</keyword>
<dbReference type="Gene3D" id="1.20.1070.10">
    <property type="entry name" value="Rhodopsin 7-helix transmembrane proteins"/>
    <property type="match status" value="1"/>
</dbReference>
<keyword evidence="3 9" id="KW-0812">Transmembrane</keyword>
<evidence type="ECO:0000256" key="5">
    <source>
        <dbReference type="ARBA" id="ARBA00023040"/>
    </source>
</evidence>
<keyword evidence="4 9" id="KW-1133">Transmembrane helix</keyword>
<evidence type="ECO:0000313" key="10">
    <source>
        <dbReference type="EMBL" id="KAK9300306.1"/>
    </source>
</evidence>
<keyword evidence="6 9" id="KW-0472">Membrane</keyword>
<evidence type="ECO:0000313" key="11">
    <source>
        <dbReference type="Proteomes" id="UP001432146"/>
    </source>
</evidence>
<organism evidence="10 11">
    <name type="scientific">Tetragonisca angustula</name>
    <dbReference type="NCBI Taxonomy" id="166442"/>
    <lineage>
        <taxon>Eukaryota</taxon>
        <taxon>Metazoa</taxon>
        <taxon>Ecdysozoa</taxon>
        <taxon>Arthropoda</taxon>
        <taxon>Hexapoda</taxon>
        <taxon>Insecta</taxon>
        <taxon>Pterygota</taxon>
        <taxon>Neoptera</taxon>
        <taxon>Endopterygota</taxon>
        <taxon>Hymenoptera</taxon>
        <taxon>Apocrita</taxon>
        <taxon>Aculeata</taxon>
        <taxon>Apoidea</taxon>
        <taxon>Anthophila</taxon>
        <taxon>Apidae</taxon>
        <taxon>Tetragonisca</taxon>
    </lineage>
</organism>
<feature type="transmembrane region" description="Helical" evidence="9">
    <location>
        <begin position="188"/>
        <end position="211"/>
    </location>
</feature>
<evidence type="ECO:0000256" key="2">
    <source>
        <dbReference type="ARBA" id="ARBA00022475"/>
    </source>
</evidence>
<feature type="transmembrane region" description="Helical" evidence="9">
    <location>
        <begin position="78"/>
        <end position="96"/>
    </location>
</feature>